<protein>
    <submittedName>
        <fullName evidence="1">Uncharacterized protein</fullName>
    </submittedName>
</protein>
<sequence length="36" mass="4282">MLLYCNWVFLGSIFRVNRYVYGRARASPLNLEDLKC</sequence>
<reference evidence="1" key="1">
    <citation type="submission" date="2018-11" db="EMBL/GenBank/DDBJ databases">
        <authorList>
            <consortium name="Genoscope - CEA"/>
            <person name="William W."/>
        </authorList>
    </citation>
    <scope>NUCLEOTIDE SEQUENCE</scope>
</reference>
<dbReference type="AlphaFoldDB" id="A0A3P6BQX8"/>
<organism evidence="1">
    <name type="scientific">Brassica campestris</name>
    <name type="common">Field mustard</name>
    <dbReference type="NCBI Taxonomy" id="3711"/>
    <lineage>
        <taxon>Eukaryota</taxon>
        <taxon>Viridiplantae</taxon>
        <taxon>Streptophyta</taxon>
        <taxon>Embryophyta</taxon>
        <taxon>Tracheophyta</taxon>
        <taxon>Spermatophyta</taxon>
        <taxon>Magnoliopsida</taxon>
        <taxon>eudicotyledons</taxon>
        <taxon>Gunneridae</taxon>
        <taxon>Pentapetalae</taxon>
        <taxon>rosids</taxon>
        <taxon>malvids</taxon>
        <taxon>Brassicales</taxon>
        <taxon>Brassicaceae</taxon>
        <taxon>Brassiceae</taxon>
        <taxon>Brassica</taxon>
    </lineage>
</organism>
<name>A0A3P6BQX8_BRACM</name>
<gene>
    <name evidence="1" type="ORF">BRAA08T33328Z</name>
</gene>
<proteinExistence type="predicted"/>
<evidence type="ECO:0000313" key="1">
    <source>
        <dbReference type="EMBL" id="VDD03990.1"/>
    </source>
</evidence>
<dbReference type="EMBL" id="LR031575">
    <property type="protein sequence ID" value="VDD03990.1"/>
    <property type="molecule type" value="Genomic_DNA"/>
</dbReference>
<accession>A0A3P6BQX8</accession>